<feature type="transmembrane region" description="Helical" evidence="1">
    <location>
        <begin position="37"/>
        <end position="59"/>
    </location>
</feature>
<proteinExistence type="predicted"/>
<evidence type="ECO:0000313" key="3">
    <source>
        <dbReference type="Proteomes" id="UP001595632"/>
    </source>
</evidence>
<evidence type="ECO:0000256" key="1">
    <source>
        <dbReference type="SAM" id="Phobius"/>
    </source>
</evidence>
<evidence type="ECO:0000313" key="2">
    <source>
        <dbReference type="EMBL" id="MFC3143382.1"/>
    </source>
</evidence>
<keyword evidence="1" id="KW-1133">Transmembrane helix</keyword>
<name>A0ABV7GW67_9RHOB</name>
<gene>
    <name evidence="2" type="ORF">ACFOGP_11715</name>
</gene>
<reference evidence="3" key="1">
    <citation type="journal article" date="2019" name="Int. J. Syst. Evol. Microbiol.">
        <title>The Global Catalogue of Microorganisms (GCM) 10K type strain sequencing project: providing services to taxonomists for standard genome sequencing and annotation.</title>
        <authorList>
            <consortium name="The Broad Institute Genomics Platform"/>
            <consortium name="The Broad Institute Genome Sequencing Center for Infectious Disease"/>
            <person name="Wu L."/>
            <person name="Ma J."/>
        </authorList>
    </citation>
    <scope>NUCLEOTIDE SEQUENCE [LARGE SCALE GENOMIC DNA]</scope>
    <source>
        <strain evidence="3">KCTC 52366</strain>
    </source>
</reference>
<dbReference type="Proteomes" id="UP001595632">
    <property type="component" value="Unassembled WGS sequence"/>
</dbReference>
<comment type="caution">
    <text evidence="2">The sequence shown here is derived from an EMBL/GenBank/DDBJ whole genome shotgun (WGS) entry which is preliminary data.</text>
</comment>
<dbReference type="EMBL" id="JBHRTB010000010">
    <property type="protein sequence ID" value="MFC3143382.1"/>
    <property type="molecule type" value="Genomic_DNA"/>
</dbReference>
<organism evidence="2 3">
    <name type="scientific">Psychromarinibacter halotolerans</name>
    <dbReference type="NCBI Taxonomy" id="1775175"/>
    <lineage>
        <taxon>Bacteria</taxon>
        <taxon>Pseudomonadati</taxon>
        <taxon>Pseudomonadota</taxon>
        <taxon>Alphaproteobacteria</taxon>
        <taxon>Rhodobacterales</taxon>
        <taxon>Paracoccaceae</taxon>
        <taxon>Psychromarinibacter</taxon>
    </lineage>
</organism>
<feature type="transmembrane region" description="Helical" evidence="1">
    <location>
        <begin position="12"/>
        <end position="31"/>
    </location>
</feature>
<keyword evidence="1" id="KW-0812">Transmembrane</keyword>
<keyword evidence="1" id="KW-0472">Membrane</keyword>
<accession>A0ABV7GW67</accession>
<keyword evidence="3" id="KW-1185">Reference proteome</keyword>
<sequence length="72" mass="7699">MTTFTLKRRLQLVCALFLHVPLVAIVAYAVSTGFTQHLTIMGIALGSTLLATLLAVPYIGRAMDDALPTPAE</sequence>
<protein>
    <recommendedName>
        <fullName evidence="4">MFS transporter</fullName>
    </recommendedName>
</protein>
<evidence type="ECO:0008006" key="4">
    <source>
        <dbReference type="Google" id="ProtNLM"/>
    </source>
</evidence>
<dbReference type="RefSeq" id="WP_275630673.1">
    <property type="nucleotide sequence ID" value="NZ_JARGYD010000001.1"/>
</dbReference>